<feature type="domain" description="ChrR-like cupin" evidence="1">
    <location>
        <begin position="126"/>
        <end position="218"/>
    </location>
</feature>
<dbReference type="Gene3D" id="2.60.120.10">
    <property type="entry name" value="Jelly Rolls"/>
    <property type="match status" value="1"/>
</dbReference>
<dbReference type="AlphaFoldDB" id="A0A7C3C9Z9"/>
<sequence length="221" mass="24727">MELNADLRMPASAKFDELCWTLSPQKGVRRKMLERVGGEHVSRATSIVRYAAGSSFYDHTHDGGEEFLVLDGTFSDASGDFPQGWYVRNPPGSSHAPFSKDGCVIFVKLGQFHRFDRRAVRKDTSCANADWCESENGTKTLRLFEGAHEHVSLVKWPAGLKLEPSKFSSGLEIFVISGRFVDEFGDHKLHDWLRIPAGFGHAPRAIEDTMLYIKTGHLSVK</sequence>
<dbReference type="InterPro" id="IPR014710">
    <property type="entry name" value="RmlC-like_jellyroll"/>
</dbReference>
<comment type="caution">
    <text evidence="2">The sequence shown here is derived from an EMBL/GenBank/DDBJ whole genome shotgun (WGS) entry which is preliminary data.</text>
</comment>
<protein>
    <submittedName>
        <fullName evidence="2">Cupin</fullName>
    </submittedName>
</protein>
<dbReference type="Proteomes" id="UP000886042">
    <property type="component" value="Unassembled WGS sequence"/>
</dbReference>
<dbReference type="SUPFAM" id="SSF51182">
    <property type="entry name" value="RmlC-like cupins"/>
    <property type="match status" value="2"/>
</dbReference>
<proteinExistence type="predicted"/>
<evidence type="ECO:0000259" key="1">
    <source>
        <dbReference type="Pfam" id="PF12973"/>
    </source>
</evidence>
<dbReference type="Pfam" id="PF12973">
    <property type="entry name" value="Cupin_7"/>
    <property type="match status" value="2"/>
</dbReference>
<dbReference type="InterPro" id="IPR011051">
    <property type="entry name" value="RmlC_Cupin_sf"/>
</dbReference>
<accession>A0A7C3C9Z9</accession>
<name>A0A7C3C9Z9_9PROT</name>
<organism evidence="2">
    <name type="scientific">Hellea balneolensis</name>
    <dbReference type="NCBI Taxonomy" id="287478"/>
    <lineage>
        <taxon>Bacteria</taxon>
        <taxon>Pseudomonadati</taxon>
        <taxon>Pseudomonadota</taxon>
        <taxon>Alphaproteobacteria</taxon>
        <taxon>Maricaulales</taxon>
        <taxon>Robiginitomaculaceae</taxon>
        <taxon>Hellea</taxon>
    </lineage>
</organism>
<dbReference type="CDD" id="cd20303">
    <property type="entry name" value="cupin_ChrR_1"/>
    <property type="match status" value="1"/>
</dbReference>
<feature type="domain" description="ChrR-like cupin" evidence="1">
    <location>
        <begin position="13"/>
        <end position="112"/>
    </location>
</feature>
<dbReference type="EMBL" id="DRMN01000375">
    <property type="protein sequence ID" value="HFB55406.1"/>
    <property type="molecule type" value="Genomic_DNA"/>
</dbReference>
<reference evidence="2" key="1">
    <citation type="journal article" date="2020" name="mSystems">
        <title>Genome- and Community-Level Interaction Insights into Carbon Utilization and Element Cycling Functions of Hydrothermarchaeota in Hydrothermal Sediment.</title>
        <authorList>
            <person name="Zhou Z."/>
            <person name="Liu Y."/>
            <person name="Xu W."/>
            <person name="Pan J."/>
            <person name="Luo Z.H."/>
            <person name="Li M."/>
        </authorList>
    </citation>
    <scope>NUCLEOTIDE SEQUENCE [LARGE SCALE GENOMIC DNA]</scope>
    <source>
        <strain evidence="2">HyVt-489</strain>
    </source>
</reference>
<evidence type="ECO:0000313" key="2">
    <source>
        <dbReference type="EMBL" id="HFB55406.1"/>
    </source>
</evidence>
<dbReference type="InterPro" id="IPR025979">
    <property type="entry name" value="ChrR-like_cupin_dom"/>
</dbReference>
<gene>
    <name evidence="2" type="ORF">ENJ46_05725</name>
</gene>